<keyword evidence="3" id="KW-0732">Signal</keyword>
<dbReference type="Proteomes" id="UP000598217">
    <property type="component" value="Unassembled WGS sequence"/>
</dbReference>
<evidence type="ECO:0000313" key="4">
    <source>
        <dbReference type="EMBL" id="MBE1457695.1"/>
    </source>
</evidence>
<feature type="signal peptide" evidence="3">
    <location>
        <begin position="1"/>
        <end position="35"/>
    </location>
</feature>
<gene>
    <name evidence="4" type="ORF">H4W79_001909</name>
</gene>
<keyword evidence="2" id="KW-0472">Membrane</keyword>
<evidence type="ECO:0000256" key="2">
    <source>
        <dbReference type="SAM" id="Phobius"/>
    </source>
</evidence>
<keyword evidence="5" id="KW-1185">Reference proteome</keyword>
<comment type="caution">
    <text evidence="4">The sequence shown here is derived from an EMBL/GenBank/DDBJ whole genome shotgun (WGS) entry which is preliminary data.</text>
</comment>
<evidence type="ECO:0000256" key="1">
    <source>
        <dbReference type="SAM" id="MobiDB-lite"/>
    </source>
</evidence>
<dbReference type="EMBL" id="JADBDY010000001">
    <property type="protein sequence ID" value="MBE1457695.1"/>
    <property type="molecule type" value="Genomic_DNA"/>
</dbReference>
<keyword evidence="2" id="KW-1133">Transmembrane helix</keyword>
<feature type="chain" id="PRO_5047051660" description="DUF4350 domain-containing protein" evidence="3">
    <location>
        <begin position="36"/>
        <end position="684"/>
    </location>
</feature>
<proteinExistence type="predicted"/>
<evidence type="ECO:0008006" key="6">
    <source>
        <dbReference type="Google" id="ProtNLM"/>
    </source>
</evidence>
<organism evidence="4 5">
    <name type="scientific">Nocardiopsis terrae</name>
    <dbReference type="NCBI Taxonomy" id="372655"/>
    <lineage>
        <taxon>Bacteria</taxon>
        <taxon>Bacillati</taxon>
        <taxon>Actinomycetota</taxon>
        <taxon>Actinomycetes</taxon>
        <taxon>Streptosporangiales</taxon>
        <taxon>Nocardiopsidaceae</taxon>
        <taxon>Nocardiopsis</taxon>
    </lineage>
</organism>
<keyword evidence="2" id="KW-0812">Transmembrane</keyword>
<feature type="region of interest" description="Disordered" evidence="1">
    <location>
        <begin position="444"/>
        <end position="463"/>
    </location>
</feature>
<name>A0ABR9HFV7_9ACTN</name>
<accession>A0ABR9HFV7</accession>
<evidence type="ECO:0000313" key="5">
    <source>
        <dbReference type="Proteomes" id="UP000598217"/>
    </source>
</evidence>
<evidence type="ECO:0000256" key="3">
    <source>
        <dbReference type="SAM" id="SignalP"/>
    </source>
</evidence>
<feature type="transmembrane region" description="Helical" evidence="2">
    <location>
        <begin position="478"/>
        <end position="501"/>
    </location>
</feature>
<reference evidence="4 5" key="1">
    <citation type="submission" date="2020-10" db="EMBL/GenBank/DDBJ databases">
        <title>Sequencing the genomes of 1000 actinobacteria strains.</title>
        <authorList>
            <person name="Klenk H.-P."/>
        </authorList>
    </citation>
    <scope>NUCLEOTIDE SEQUENCE [LARGE SCALE GENOMIC DNA]</scope>
    <source>
        <strain evidence="4 5">DSM 45157</strain>
    </source>
</reference>
<protein>
    <recommendedName>
        <fullName evidence="6">DUF4350 domain-containing protein</fullName>
    </recommendedName>
</protein>
<sequence length="684" mass="72871">MSDSVSTAAARRLLSPLAVALLTALLVLSAAPAQAEPEETGEEDVGAAEHFAGLLAEEPEGAAVVVDDSLAGDYSLSELEQSLHGSFGRLDVPYYVVASSVPDYATTSDDFLAGLQDRVGEPGLYVHLRPQQSRVQAVARQVDLPLAEAQRVLARERAFTSYTPLHKMAGVFVDTLTAPDLAERAERGWSDSLPITWWLDAQLGGLRLDTRSGPAQLGELTAGVAGTVVTLGLLLGAVRAGRRGRAAKAGYHGDLPGDRALGVGRVLVLGTGAVVVVASVVHLSTATLPWEEQQRGPTPPQVAPYVASTVRVARIAEELDEDPLYVDPLAQVGVQDLNGTADRVAGADVPVYTVVLPMSRTDESGGEPEVLAHALHHVMDEEGVFVVVHDTEGHSPKVGAALFGVEAEGLTEDPYGLWDVTGHRFDQTVDQALVELLDWLGDVSAAPGQEPETPDWAQERTEPPYEPSRWEEFFSGRFAGALFLAGPLTAAVLLALAGLALRVRARLRAVPGRALRPRADRAVRRAVRALESAPQDRPGRDAALREIDTALAVLAGEPDELDLVGVIVLAERAVRRLDPEAVTGADAQLCEVNPLHGQAVRQGTSPGRPLHGQAVWQRTRPGPSLCASCTALGKSERDRRTLRVAAPGGDRVPHGELNRRWVTTGYGTRGRLKAEDLLKESDVH</sequence>
<dbReference type="RefSeq" id="WP_225942399.1">
    <property type="nucleotide sequence ID" value="NZ_BMXJ01000004.1"/>
</dbReference>